<dbReference type="EMBL" id="PDXD01000048">
    <property type="protein sequence ID" value="RYN68343.1"/>
    <property type="molecule type" value="Genomic_DNA"/>
</dbReference>
<proteinExistence type="predicted"/>
<comment type="caution">
    <text evidence="1">The sequence shown here is derived from an EMBL/GenBank/DDBJ whole genome shotgun (WGS) entry which is preliminary data.</text>
</comment>
<evidence type="ECO:0000313" key="2">
    <source>
        <dbReference type="Proteomes" id="UP000291422"/>
    </source>
</evidence>
<sequence length="52" mass="5537">MAAGGEGIGKVSELARRKVLLDKETTSTNAPRLVYSDHNEVAENGPLFPLAI</sequence>
<protein>
    <submittedName>
        <fullName evidence="1">Uncharacterized protein</fullName>
    </submittedName>
</protein>
<reference evidence="2" key="1">
    <citation type="journal article" date="2019" name="bioRxiv">
        <title>Genomics, evolutionary history and diagnostics of the Alternaria alternata species group including apple and Asian pear pathotypes.</title>
        <authorList>
            <person name="Armitage A.D."/>
            <person name="Cockerton H.M."/>
            <person name="Sreenivasaprasad S."/>
            <person name="Woodhall J.W."/>
            <person name="Lane C.R."/>
            <person name="Harrison R.J."/>
            <person name="Clarkson J.P."/>
        </authorList>
    </citation>
    <scope>NUCLEOTIDE SEQUENCE [LARGE SCALE GENOMIC DNA]</scope>
    <source>
        <strain evidence="2">FERA 1177</strain>
    </source>
</reference>
<dbReference type="Proteomes" id="UP000291422">
    <property type="component" value="Unassembled WGS sequence"/>
</dbReference>
<name>A0A4Q4N3R0_ALTAL</name>
<gene>
    <name evidence="1" type="ORF">AA0117_g11220</name>
</gene>
<dbReference type="AlphaFoldDB" id="A0A4Q4N3R0"/>
<evidence type="ECO:0000313" key="1">
    <source>
        <dbReference type="EMBL" id="RYN68343.1"/>
    </source>
</evidence>
<accession>A0A4Q4N3R0</accession>
<organism evidence="1 2">
    <name type="scientific">Alternaria alternata</name>
    <name type="common">Alternaria rot fungus</name>
    <name type="synonym">Torula alternata</name>
    <dbReference type="NCBI Taxonomy" id="5599"/>
    <lineage>
        <taxon>Eukaryota</taxon>
        <taxon>Fungi</taxon>
        <taxon>Dikarya</taxon>
        <taxon>Ascomycota</taxon>
        <taxon>Pezizomycotina</taxon>
        <taxon>Dothideomycetes</taxon>
        <taxon>Pleosporomycetidae</taxon>
        <taxon>Pleosporales</taxon>
        <taxon>Pleosporineae</taxon>
        <taxon>Pleosporaceae</taxon>
        <taxon>Alternaria</taxon>
        <taxon>Alternaria sect. Alternaria</taxon>
        <taxon>Alternaria alternata complex</taxon>
    </lineage>
</organism>